<keyword evidence="15" id="KW-0449">Lipoprotein</keyword>
<keyword evidence="16" id="KW-0636">Prenylation</keyword>
<sequence>MTSFTYTEDDYDYLYKIVVIGESGVGKSNLLMRFVKNQFNLESLPTVGVEFAKLSIRIDEKIVEAQIWDISGMEKFRAIRDGYYKGILGVVIVYDITRKATFEKVGSWLKDLRDYNNHQDIAVMLVGNKADLGNLRVVSTHEGKAFSEREGLFFMETSALDAQNVNKAFTEMHLVKFCKQSHELCSPICKYSSNVSGDVSHANLRLDDVHFMRGTIPKRLKASGRCFKKRSIREEVQHWLLNGVEERRTGREESKRERTGQTRERRRGDDGVDERMALAVIFLRRVISPQQDDYWPGAIRSNYGRKSLVLGSLGKRVSGPVRVGGGEVAREVHAPKKEVMKGLRLGGLTEDGLSYKEKFVIRCYEVGINKTATIETIANLLQEVGGNHAQGVGFSTDGFATTTTMRKLHLIWVTARMHIEVYRYPAWSDVIEIETWVQGDGKIGTRRDWILKDYANGEVIGRATSKWVMMNEDTRRLQKVSDDVREEYLVYCPRTLRLAFPEPNNSSLKKITKLEDPAEHSRLGLVPRRSDLDMNKHVNNVTYIGWALESIPPEIIDTHELQAITLDYRRECQQDDIVDSLTSLEPLDNPTLSELTYSNGSSVPKKDGQDLMRFLHLLRSSGNGLEINRCRTQWRKKPAKR</sequence>
<keyword evidence="8 18" id="KW-0378">Hydrolase</keyword>
<dbReference type="SUPFAM" id="SSF52540">
    <property type="entry name" value="P-loop containing nucleoside triphosphate hydrolases"/>
    <property type="match status" value="1"/>
</dbReference>
<comment type="caution">
    <text evidence="22">The sequence shown here is derived from an EMBL/GenBank/DDBJ whole genome shotgun (WGS) entry which is preliminary data.</text>
</comment>
<evidence type="ECO:0000256" key="19">
    <source>
        <dbReference type="SAM" id="MobiDB-lite"/>
    </source>
</evidence>
<reference evidence="22 23" key="1">
    <citation type="journal article" date="2018" name="Mol. Plant">
        <title>The genome of Artemisia annua provides insight into the evolution of Asteraceae family and artemisinin biosynthesis.</title>
        <authorList>
            <person name="Shen Q."/>
            <person name="Zhang L."/>
            <person name="Liao Z."/>
            <person name="Wang S."/>
            <person name="Yan T."/>
            <person name="Shi P."/>
            <person name="Liu M."/>
            <person name="Fu X."/>
            <person name="Pan Q."/>
            <person name="Wang Y."/>
            <person name="Lv Z."/>
            <person name="Lu X."/>
            <person name="Zhang F."/>
            <person name="Jiang W."/>
            <person name="Ma Y."/>
            <person name="Chen M."/>
            <person name="Hao X."/>
            <person name="Li L."/>
            <person name="Tang Y."/>
            <person name="Lv G."/>
            <person name="Zhou Y."/>
            <person name="Sun X."/>
            <person name="Brodelius P.E."/>
            <person name="Rose J.K.C."/>
            <person name="Tang K."/>
        </authorList>
    </citation>
    <scope>NUCLEOTIDE SEQUENCE [LARGE SCALE GENOMIC DNA]</scope>
    <source>
        <strain evidence="23">cv. Huhao1</strain>
        <tissue evidence="22">Leaf</tissue>
    </source>
</reference>
<dbReference type="GO" id="GO:0016297">
    <property type="term" value="F:fatty acyl-[ACP] hydrolase activity"/>
    <property type="evidence" value="ECO:0007669"/>
    <property type="project" value="InterPro"/>
</dbReference>
<evidence type="ECO:0000256" key="10">
    <source>
        <dbReference type="ARBA" id="ARBA00022946"/>
    </source>
</evidence>
<dbReference type="PROSITE" id="PS51419">
    <property type="entry name" value="RAB"/>
    <property type="match status" value="1"/>
</dbReference>
<dbReference type="PROSITE" id="PS51420">
    <property type="entry name" value="RHO"/>
    <property type="match status" value="1"/>
</dbReference>
<dbReference type="OrthoDB" id="618395at2759"/>
<keyword evidence="23" id="KW-1185">Reference proteome</keyword>
<dbReference type="GO" id="GO:0000036">
    <property type="term" value="F:acyl carrier activity"/>
    <property type="evidence" value="ECO:0007669"/>
    <property type="project" value="TreeGrafter"/>
</dbReference>
<dbReference type="EMBL" id="PKPP01006848">
    <property type="protein sequence ID" value="PWA55145.1"/>
    <property type="molecule type" value="Genomic_DNA"/>
</dbReference>
<proteinExistence type="inferred from homology"/>
<keyword evidence="10" id="KW-0809">Transit peptide</keyword>
<dbReference type="FunFam" id="3.40.50.300:FF:000274">
    <property type="entry name" value="ras-related protein RABA5a"/>
    <property type="match status" value="1"/>
</dbReference>
<dbReference type="SUPFAM" id="SSF54637">
    <property type="entry name" value="Thioesterase/thiol ester dehydrase-isomerase"/>
    <property type="match status" value="2"/>
</dbReference>
<feature type="domain" description="Acyl-ACP thioesterase-like C-terminal" evidence="21">
    <location>
        <begin position="516"/>
        <end position="636"/>
    </location>
</feature>
<comment type="function">
    <text evidence="18">Plays an essential role in chain termination during de novo fatty acid synthesis.</text>
</comment>
<evidence type="ECO:0000256" key="2">
    <source>
        <dbReference type="ARBA" id="ARBA00006270"/>
    </source>
</evidence>
<dbReference type="InterPro" id="IPR045023">
    <property type="entry name" value="FATA/B"/>
</dbReference>
<keyword evidence="7" id="KW-0547">Nucleotide-binding</keyword>
<keyword evidence="6 18" id="KW-0934">Plastid</keyword>
<gene>
    <name evidence="22" type="ORF">CTI12_AA429960</name>
</gene>
<keyword evidence="9 18" id="KW-0276">Fatty acid metabolism</keyword>
<name>A0A2U1M1K6_ARTAN</name>
<evidence type="ECO:0000256" key="5">
    <source>
        <dbReference type="ARBA" id="ARBA00022528"/>
    </source>
</evidence>
<dbReference type="InterPro" id="IPR005225">
    <property type="entry name" value="Small_GTP-bd"/>
</dbReference>
<evidence type="ECO:0000256" key="1">
    <source>
        <dbReference type="ARBA" id="ARBA00004229"/>
    </source>
</evidence>
<dbReference type="STRING" id="35608.A0A2U1M1K6"/>
<evidence type="ECO:0000256" key="4">
    <source>
        <dbReference type="ARBA" id="ARBA00022516"/>
    </source>
</evidence>
<dbReference type="GO" id="GO:0003924">
    <property type="term" value="F:GTPase activity"/>
    <property type="evidence" value="ECO:0007669"/>
    <property type="project" value="InterPro"/>
</dbReference>
<keyword evidence="13" id="KW-0472">Membrane</keyword>
<evidence type="ECO:0000256" key="9">
    <source>
        <dbReference type="ARBA" id="ARBA00022832"/>
    </source>
</evidence>
<dbReference type="SMART" id="SM00174">
    <property type="entry name" value="RHO"/>
    <property type="match status" value="1"/>
</dbReference>
<dbReference type="SMART" id="SM00176">
    <property type="entry name" value="RAN"/>
    <property type="match status" value="1"/>
</dbReference>
<evidence type="ECO:0000256" key="18">
    <source>
        <dbReference type="RuleBase" id="RU363096"/>
    </source>
</evidence>
<evidence type="ECO:0000256" key="3">
    <source>
        <dbReference type="ARBA" id="ARBA00006500"/>
    </source>
</evidence>
<dbReference type="PANTHER" id="PTHR31727:SF6">
    <property type="entry name" value="OLEOYL-ACYL CARRIER PROTEIN THIOESTERASE 1, CHLOROPLASTIC"/>
    <property type="match status" value="1"/>
</dbReference>
<dbReference type="GO" id="GO:0005525">
    <property type="term" value="F:GTP binding"/>
    <property type="evidence" value="ECO:0007669"/>
    <property type="project" value="UniProtKB-KW"/>
</dbReference>
<dbReference type="InterPro" id="IPR029069">
    <property type="entry name" value="HotDog_dom_sf"/>
</dbReference>
<dbReference type="Pfam" id="PF00071">
    <property type="entry name" value="Ras"/>
    <property type="match status" value="1"/>
</dbReference>
<evidence type="ECO:0000256" key="13">
    <source>
        <dbReference type="ARBA" id="ARBA00023136"/>
    </source>
</evidence>
<keyword evidence="14 18" id="KW-0275">Fatty acid biosynthesis</keyword>
<organism evidence="22 23">
    <name type="scientific">Artemisia annua</name>
    <name type="common">Sweet wormwood</name>
    <dbReference type="NCBI Taxonomy" id="35608"/>
    <lineage>
        <taxon>Eukaryota</taxon>
        <taxon>Viridiplantae</taxon>
        <taxon>Streptophyta</taxon>
        <taxon>Embryophyta</taxon>
        <taxon>Tracheophyta</taxon>
        <taxon>Spermatophyta</taxon>
        <taxon>Magnoliopsida</taxon>
        <taxon>eudicotyledons</taxon>
        <taxon>Gunneridae</taxon>
        <taxon>Pentapetalae</taxon>
        <taxon>asterids</taxon>
        <taxon>campanulids</taxon>
        <taxon>Asterales</taxon>
        <taxon>Asteraceae</taxon>
        <taxon>Asteroideae</taxon>
        <taxon>Anthemideae</taxon>
        <taxon>Artemisiinae</taxon>
        <taxon>Artemisia</taxon>
    </lineage>
</organism>
<dbReference type="EC" id="3.1.2.-" evidence="18"/>
<dbReference type="InterPro" id="IPR002864">
    <property type="entry name" value="Acyl-ACP_thioesterase_NHD"/>
</dbReference>
<dbReference type="Pfam" id="PF01643">
    <property type="entry name" value="Acyl-ACP_TE"/>
    <property type="match status" value="1"/>
</dbReference>
<feature type="domain" description="Acyl-ACP thioesterase N-terminal hotdog" evidence="20">
    <location>
        <begin position="352"/>
        <end position="488"/>
    </location>
</feature>
<dbReference type="GO" id="GO:0012505">
    <property type="term" value="C:endomembrane system"/>
    <property type="evidence" value="ECO:0007669"/>
    <property type="project" value="UniProtKB-SubCell"/>
</dbReference>
<accession>A0A2U1M1K6</accession>
<dbReference type="FunFam" id="3.10.129.10:FF:000014">
    <property type="entry name" value="Acyl-[acyl-carrier-protein] hydrolase"/>
    <property type="match status" value="1"/>
</dbReference>
<dbReference type="SMART" id="SM00173">
    <property type="entry name" value="RAS"/>
    <property type="match status" value="1"/>
</dbReference>
<evidence type="ECO:0000256" key="17">
    <source>
        <dbReference type="ARBA" id="ARBA00037868"/>
    </source>
</evidence>
<evidence type="ECO:0000256" key="7">
    <source>
        <dbReference type="ARBA" id="ARBA00022741"/>
    </source>
</evidence>
<dbReference type="InterPro" id="IPR049427">
    <property type="entry name" value="Acyl-ACP_TE_C"/>
</dbReference>
<dbReference type="SMART" id="SM00175">
    <property type="entry name" value="RAB"/>
    <property type="match status" value="1"/>
</dbReference>
<dbReference type="Gene3D" id="3.10.129.10">
    <property type="entry name" value="Hotdog Thioesterase"/>
    <property type="match status" value="1"/>
</dbReference>
<dbReference type="Pfam" id="PF20791">
    <property type="entry name" value="Acyl-ACP_TE_C"/>
    <property type="match status" value="1"/>
</dbReference>
<evidence type="ECO:0000256" key="8">
    <source>
        <dbReference type="ARBA" id="ARBA00022801"/>
    </source>
</evidence>
<dbReference type="InterPro" id="IPR027417">
    <property type="entry name" value="P-loop_NTPase"/>
</dbReference>
<evidence type="ECO:0000256" key="16">
    <source>
        <dbReference type="ARBA" id="ARBA00023289"/>
    </source>
</evidence>
<evidence type="ECO:0000313" key="23">
    <source>
        <dbReference type="Proteomes" id="UP000245207"/>
    </source>
</evidence>
<keyword evidence="5 18" id="KW-0150">Chloroplast</keyword>
<evidence type="ECO:0000256" key="12">
    <source>
        <dbReference type="ARBA" id="ARBA00023134"/>
    </source>
</evidence>
<protein>
    <recommendedName>
        <fullName evidence="18">Acyl-[acyl-carrier-protein] hydrolase</fullName>
        <ecNumber evidence="18">3.1.2.-</ecNumber>
    </recommendedName>
</protein>
<evidence type="ECO:0000259" key="21">
    <source>
        <dbReference type="Pfam" id="PF20791"/>
    </source>
</evidence>
<dbReference type="Gene3D" id="3.40.50.300">
    <property type="entry name" value="P-loop containing nucleotide triphosphate hydrolases"/>
    <property type="match status" value="1"/>
</dbReference>
<dbReference type="AlphaFoldDB" id="A0A2U1M1K6"/>
<evidence type="ECO:0000313" key="22">
    <source>
        <dbReference type="EMBL" id="PWA55145.1"/>
    </source>
</evidence>
<keyword evidence="4 18" id="KW-0444">Lipid biosynthesis</keyword>
<dbReference type="PANTHER" id="PTHR31727">
    <property type="entry name" value="OLEOYL-ACYL CARRIER PROTEIN THIOESTERASE 1, CHLOROPLASTIC"/>
    <property type="match status" value="1"/>
</dbReference>
<comment type="subcellular location">
    <subcellularLocation>
        <location evidence="17">Endomembrane system</location>
        <topology evidence="17">Lipid-anchor</topology>
    </subcellularLocation>
    <subcellularLocation>
        <location evidence="1 18">Plastid</location>
        <location evidence="1 18">Chloroplast</location>
    </subcellularLocation>
</comment>
<evidence type="ECO:0000256" key="15">
    <source>
        <dbReference type="ARBA" id="ARBA00023288"/>
    </source>
</evidence>
<feature type="region of interest" description="Disordered" evidence="19">
    <location>
        <begin position="247"/>
        <end position="269"/>
    </location>
</feature>
<dbReference type="PRINTS" id="PR00449">
    <property type="entry name" value="RASTRNSFRMNG"/>
</dbReference>
<evidence type="ECO:0000256" key="11">
    <source>
        <dbReference type="ARBA" id="ARBA00023098"/>
    </source>
</evidence>
<dbReference type="PROSITE" id="PS51421">
    <property type="entry name" value="RAS"/>
    <property type="match status" value="1"/>
</dbReference>
<comment type="similarity">
    <text evidence="3 18">Belongs to the acyl-ACP thioesterase family.</text>
</comment>
<keyword evidence="12" id="KW-0342">GTP-binding</keyword>
<dbReference type="GO" id="GO:0009507">
    <property type="term" value="C:chloroplast"/>
    <property type="evidence" value="ECO:0007669"/>
    <property type="project" value="UniProtKB-SubCell"/>
</dbReference>
<dbReference type="InterPro" id="IPR001806">
    <property type="entry name" value="Small_GTPase"/>
</dbReference>
<dbReference type="CDD" id="cd00586">
    <property type="entry name" value="4HBT"/>
    <property type="match status" value="1"/>
</dbReference>
<keyword evidence="11 18" id="KW-0443">Lipid metabolism</keyword>
<evidence type="ECO:0000259" key="20">
    <source>
        <dbReference type="Pfam" id="PF01643"/>
    </source>
</evidence>
<evidence type="ECO:0000256" key="14">
    <source>
        <dbReference type="ARBA" id="ARBA00023160"/>
    </source>
</evidence>
<dbReference type="NCBIfam" id="TIGR00231">
    <property type="entry name" value="small_GTP"/>
    <property type="match status" value="1"/>
</dbReference>
<comment type="similarity">
    <text evidence="2">Belongs to the small GTPase superfamily. Rab family.</text>
</comment>
<evidence type="ECO:0000256" key="6">
    <source>
        <dbReference type="ARBA" id="ARBA00022640"/>
    </source>
</evidence>
<dbReference type="Proteomes" id="UP000245207">
    <property type="component" value="Unassembled WGS sequence"/>
</dbReference>